<proteinExistence type="predicted"/>
<organism evidence="1 2">
    <name type="scientific">Sedimentitalea xiamensis</name>
    <dbReference type="NCBI Taxonomy" id="3050037"/>
    <lineage>
        <taxon>Bacteria</taxon>
        <taxon>Pseudomonadati</taxon>
        <taxon>Pseudomonadota</taxon>
        <taxon>Alphaproteobacteria</taxon>
        <taxon>Rhodobacterales</taxon>
        <taxon>Paracoccaceae</taxon>
        <taxon>Sedimentitalea</taxon>
    </lineage>
</organism>
<protein>
    <submittedName>
        <fullName evidence="1">Uncharacterized protein</fullName>
    </submittedName>
</protein>
<evidence type="ECO:0000313" key="2">
    <source>
        <dbReference type="Proteomes" id="UP001227126"/>
    </source>
</evidence>
<accession>A0ABT7FBR3</accession>
<dbReference type="EMBL" id="JASNJE010000005">
    <property type="protein sequence ID" value="MDK3072556.1"/>
    <property type="molecule type" value="Genomic_DNA"/>
</dbReference>
<dbReference type="RefSeq" id="WP_284484500.1">
    <property type="nucleotide sequence ID" value="NZ_JASNJE010000005.1"/>
</dbReference>
<dbReference type="Proteomes" id="UP001227126">
    <property type="component" value="Unassembled WGS sequence"/>
</dbReference>
<keyword evidence="2" id="KW-1185">Reference proteome</keyword>
<comment type="caution">
    <text evidence="1">The sequence shown here is derived from an EMBL/GenBank/DDBJ whole genome shotgun (WGS) entry which is preliminary data.</text>
</comment>
<sequence length="150" mass="17009">MKRKRFWWQRFADFQAAALLPPPVEGHRSDALPTAGAADLYPGLILFQHADDSLFAEPSLLSLTNLPPFYIGCGSVARNSFRKRWEKRHGLNSQTPNLTGSSNPDEVCGRRRKCLLRNLKRAGKQGSPHPIQHMHAVAPFELQIRLRRET</sequence>
<reference evidence="1 2" key="1">
    <citation type="submission" date="2023-05" db="EMBL/GenBank/DDBJ databases">
        <title>Sedimentitalea sp. nov. JM2-8.</title>
        <authorList>
            <person name="Huang J."/>
        </authorList>
    </citation>
    <scope>NUCLEOTIDE SEQUENCE [LARGE SCALE GENOMIC DNA]</scope>
    <source>
        <strain evidence="1 2">JM2-8</strain>
    </source>
</reference>
<gene>
    <name evidence="1" type="ORF">QO034_05475</name>
</gene>
<name>A0ABT7FBR3_9RHOB</name>
<evidence type="ECO:0000313" key="1">
    <source>
        <dbReference type="EMBL" id="MDK3072556.1"/>
    </source>
</evidence>